<dbReference type="InterPro" id="IPR036694">
    <property type="entry name" value="Dodecin-like_sf"/>
</dbReference>
<dbReference type="Gene3D" id="3.30.1660.10">
    <property type="entry name" value="Flavin-binding protein dodecin"/>
    <property type="match status" value="1"/>
</dbReference>
<dbReference type="OrthoDB" id="1707990at2"/>
<organism evidence="1 2">
    <name type="scientific">Desulfofarcimen acetoxidans (strain ATCC 49208 / DSM 771 / KCTC 5769 / VKM B-1644 / 5575)</name>
    <name type="common">Desulfotomaculum acetoxidans</name>
    <dbReference type="NCBI Taxonomy" id="485916"/>
    <lineage>
        <taxon>Bacteria</taxon>
        <taxon>Bacillati</taxon>
        <taxon>Bacillota</taxon>
        <taxon>Clostridia</taxon>
        <taxon>Eubacteriales</taxon>
        <taxon>Peptococcaceae</taxon>
        <taxon>Desulfofarcimen</taxon>
    </lineage>
</organism>
<dbReference type="Proteomes" id="UP000002217">
    <property type="component" value="Chromosome"/>
</dbReference>
<dbReference type="InterPro" id="IPR009923">
    <property type="entry name" value="Dodecin"/>
</dbReference>
<dbReference type="AlphaFoldDB" id="C8VYY6"/>
<gene>
    <name evidence="1" type="ordered locus">Dtox_2067</name>
</gene>
<evidence type="ECO:0000313" key="2">
    <source>
        <dbReference type="Proteomes" id="UP000002217"/>
    </source>
</evidence>
<accession>C8VYY6</accession>
<sequence length="64" mass="6825">MHVKVTEIVGESPDSWKDAVESAIAGASKSLPNISAVEIVNFTANVSHGKLTGYKADCKICYKD</sequence>
<proteinExistence type="predicted"/>
<dbReference type="SUPFAM" id="SSF89807">
    <property type="entry name" value="Dodecin-like"/>
    <property type="match status" value="1"/>
</dbReference>
<name>C8VYY6_DESAS</name>
<protein>
    <recommendedName>
        <fullName evidence="3">Dodecin</fullName>
    </recommendedName>
</protein>
<dbReference type="EMBL" id="CP001720">
    <property type="protein sequence ID" value="ACV62896.1"/>
    <property type="molecule type" value="Genomic_DNA"/>
</dbReference>
<dbReference type="RefSeq" id="WP_015757600.1">
    <property type="nucleotide sequence ID" value="NC_013216.1"/>
</dbReference>
<evidence type="ECO:0008006" key="3">
    <source>
        <dbReference type="Google" id="ProtNLM"/>
    </source>
</evidence>
<reference evidence="1 2" key="1">
    <citation type="journal article" date="2009" name="Stand. Genomic Sci.">
        <title>Complete genome sequence of Desulfotomaculum acetoxidans type strain (5575).</title>
        <authorList>
            <person name="Spring S."/>
            <person name="Lapidus A."/>
            <person name="Schroder M."/>
            <person name="Gleim D."/>
            <person name="Sims D."/>
            <person name="Meincke L."/>
            <person name="Glavina Del Rio T."/>
            <person name="Tice H."/>
            <person name="Copeland A."/>
            <person name="Cheng J.F."/>
            <person name="Lucas S."/>
            <person name="Chen F."/>
            <person name="Nolan M."/>
            <person name="Bruce D."/>
            <person name="Goodwin L."/>
            <person name="Pitluck S."/>
            <person name="Ivanova N."/>
            <person name="Mavromatis K."/>
            <person name="Mikhailova N."/>
            <person name="Pati A."/>
            <person name="Chen A."/>
            <person name="Palaniappan K."/>
            <person name="Land M."/>
            <person name="Hauser L."/>
            <person name="Chang Y.J."/>
            <person name="Jeffries C.D."/>
            <person name="Chain P."/>
            <person name="Saunders E."/>
            <person name="Brettin T."/>
            <person name="Detter J.C."/>
            <person name="Goker M."/>
            <person name="Bristow J."/>
            <person name="Eisen J.A."/>
            <person name="Markowitz V."/>
            <person name="Hugenholtz P."/>
            <person name="Kyrpides N.C."/>
            <person name="Klenk H.P."/>
            <person name="Han C."/>
        </authorList>
    </citation>
    <scope>NUCLEOTIDE SEQUENCE [LARGE SCALE GENOMIC DNA]</scope>
    <source>
        <strain evidence="2">ATCC 49208 / DSM 771 / VKM B-1644</strain>
    </source>
</reference>
<dbReference type="KEGG" id="dae:Dtox_2067"/>
<dbReference type="STRING" id="485916.Dtox_2067"/>
<dbReference type="InterPro" id="IPR025543">
    <property type="entry name" value="Dodecin-like"/>
</dbReference>
<keyword evidence="2" id="KW-1185">Reference proteome</keyword>
<dbReference type="HOGENOM" id="CLU_161196_3_1_9"/>
<dbReference type="eggNOG" id="COG3360">
    <property type="taxonomic scope" value="Bacteria"/>
</dbReference>
<dbReference type="Pfam" id="PF07311">
    <property type="entry name" value="Dodecin"/>
    <property type="match status" value="1"/>
</dbReference>
<evidence type="ECO:0000313" key="1">
    <source>
        <dbReference type="EMBL" id="ACV62896.1"/>
    </source>
</evidence>